<dbReference type="InterPro" id="IPR004379">
    <property type="entry name" value="UDP-GALP_mutase"/>
</dbReference>
<dbReference type="SUPFAM" id="SSF51971">
    <property type="entry name" value="Nucleotide-binding domain"/>
    <property type="match status" value="1"/>
</dbReference>
<keyword evidence="7" id="KW-0614">Plasmid</keyword>
<dbReference type="Pfam" id="PF13450">
    <property type="entry name" value="NAD_binding_8"/>
    <property type="match status" value="1"/>
</dbReference>
<dbReference type="EMBL" id="CP040822">
    <property type="protein sequence ID" value="QDL94796.1"/>
    <property type="molecule type" value="Genomic_DNA"/>
</dbReference>
<organism evidence="7 8">
    <name type="scientific">Paroceanicella profunda</name>
    <dbReference type="NCBI Taxonomy" id="2579971"/>
    <lineage>
        <taxon>Bacteria</taxon>
        <taxon>Pseudomonadati</taxon>
        <taxon>Pseudomonadota</taxon>
        <taxon>Alphaproteobacteria</taxon>
        <taxon>Rhodobacterales</taxon>
        <taxon>Paracoccaceae</taxon>
        <taxon>Paroceanicella</taxon>
    </lineage>
</organism>
<dbReference type="KEGG" id="ppru:FDP22_22760"/>
<dbReference type="InterPro" id="IPR015899">
    <property type="entry name" value="UDP-GalPyranose_mutase_C"/>
</dbReference>
<dbReference type="GO" id="GO:0005829">
    <property type="term" value="C:cytosol"/>
    <property type="evidence" value="ECO:0007669"/>
    <property type="project" value="TreeGrafter"/>
</dbReference>
<dbReference type="PANTHER" id="PTHR21197:SF0">
    <property type="entry name" value="UDP-GALACTOPYRANOSE MUTASE"/>
    <property type="match status" value="1"/>
</dbReference>
<dbReference type="EC" id="5.4.99.9" evidence="7"/>
<keyword evidence="5 7" id="KW-0413">Isomerase</keyword>
<evidence type="ECO:0000256" key="5">
    <source>
        <dbReference type="ARBA" id="ARBA00023235"/>
    </source>
</evidence>
<evidence type="ECO:0000256" key="1">
    <source>
        <dbReference type="ARBA" id="ARBA00001974"/>
    </source>
</evidence>
<dbReference type="SUPFAM" id="SSF54373">
    <property type="entry name" value="FAD-linked reductases, C-terminal domain"/>
    <property type="match status" value="1"/>
</dbReference>
<dbReference type="AlphaFoldDB" id="A0A5B8G0Z1"/>
<proteinExistence type="inferred from homology"/>
<evidence type="ECO:0000256" key="3">
    <source>
        <dbReference type="ARBA" id="ARBA00022630"/>
    </source>
</evidence>
<reference evidence="7 8" key="1">
    <citation type="submission" date="2019-06" db="EMBL/GenBank/DDBJ databases">
        <title>Genome sequence of Rhodobacteraceae bacterium D4M1.</title>
        <authorList>
            <person name="Cao J."/>
        </authorList>
    </citation>
    <scope>NUCLEOTIDE SEQUENCE [LARGE SCALE GENOMIC DNA]</scope>
    <source>
        <strain evidence="7 8">D4M1</strain>
        <plasmid evidence="8">pd4m1d</plasmid>
    </source>
</reference>
<dbReference type="GO" id="GO:0050660">
    <property type="term" value="F:flavin adenine dinucleotide binding"/>
    <property type="evidence" value="ECO:0007669"/>
    <property type="project" value="TreeGrafter"/>
</dbReference>
<keyword evidence="8" id="KW-1185">Reference proteome</keyword>
<evidence type="ECO:0000256" key="4">
    <source>
        <dbReference type="ARBA" id="ARBA00022827"/>
    </source>
</evidence>
<protein>
    <submittedName>
        <fullName evidence="7">UDP-galactopyranose mutase</fullName>
        <ecNumber evidence="7">5.4.99.9</ecNumber>
    </submittedName>
</protein>
<feature type="domain" description="UDP-galactopyranose mutase C-terminal" evidence="6">
    <location>
        <begin position="191"/>
        <end position="390"/>
    </location>
</feature>
<evidence type="ECO:0000259" key="6">
    <source>
        <dbReference type="Pfam" id="PF03275"/>
    </source>
</evidence>
<dbReference type="GO" id="GO:0008767">
    <property type="term" value="F:UDP-galactopyranose mutase activity"/>
    <property type="evidence" value="ECO:0007669"/>
    <property type="project" value="UniProtKB-EC"/>
</dbReference>
<dbReference type="Gene3D" id="3.40.50.720">
    <property type="entry name" value="NAD(P)-binding Rossmann-like Domain"/>
    <property type="match status" value="3"/>
</dbReference>
<comment type="similarity">
    <text evidence="2">Belongs to the UDP-galactopyranose/dTDP-fucopyranose mutase family.</text>
</comment>
<geneLocation type="plasmid" evidence="8">
    <name>pd4m1d</name>
</geneLocation>
<evidence type="ECO:0000313" key="7">
    <source>
        <dbReference type="EMBL" id="QDL94796.1"/>
    </source>
</evidence>
<keyword evidence="4" id="KW-0274">FAD</keyword>
<accession>A0A5B8G0Z1</accession>
<evidence type="ECO:0000256" key="2">
    <source>
        <dbReference type="ARBA" id="ARBA00009321"/>
    </source>
</evidence>
<sequence length="434" mass="49395">MHFPRVKCIHQGWKLALGSTNTLLLWCGPPLPRHRSDAQFEDDEVRILFVGAGLSGAVIGRRLAEAGHAVTLIDSRAHVGGNCHTERDAQTDVMVHVYGPHIFHTDDREVWDYVNGFTRFMPFKNQVKTTSQGAVYSLPVNLHTINQFYGKTMRPAEARAFLEEQADTSITDPQTFEEQALRFVGPDLYAAFFKGYTEKQWGCSPTELPASILKRLPVRFNYDDNYFFHRFQGMPENGYTPMIAAILDHPGMDVMLETTFTPEMGAQFDHVFYSGPLDGYFDYRLGRLGYRTLDFERFSETGDYQGCAVMNYGDRDVPFTRITEHKHFSPWEEHEGTVCYREFSRSCTPDDIPYYPIRMVEEKALLARYVELARETRGVTFVGRLGTYRYLDMDVTIREALDTAADFLAHAAAGTPAPAFHIDPLTGLRQVATD</sequence>
<dbReference type="OrthoDB" id="9769600at2"/>
<evidence type="ECO:0000313" key="8">
    <source>
        <dbReference type="Proteomes" id="UP000305888"/>
    </source>
</evidence>
<keyword evidence="3" id="KW-0285">Flavoprotein</keyword>
<comment type="cofactor">
    <cofactor evidence="1">
        <name>FAD</name>
        <dbReference type="ChEBI" id="CHEBI:57692"/>
    </cofactor>
</comment>
<gene>
    <name evidence="7" type="primary">glf</name>
    <name evidence="7" type="ORF">FDP22_22760</name>
</gene>
<dbReference type="NCBIfam" id="TIGR00031">
    <property type="entry name" value="UDP-GALP_mutase"/>
    <property type="match status" value="1"/>
</dbReference>
<dbReference type="Proteomes" id="UP000305888">
    <property type="component" value="Plasmid pD4M1D"/>
</dbReference>
<name>A0A5B8G0Z1_9RHOB</name>
<dbReference type="PANTHER" id="PTHR21197">
    <property type="entry name" value="UDP-GALACTOPYRANOSE MUTASE"/>
    <property type="match status" value="1"/>
</dbReference>
<dbReference type="Pfam" id="PF03275">
    <property type="entry name" value="GLF"/>
    <property type="match status" value="1"/>
</dbReference>